<dbReference type="Pfam" id="PF00111">
    <property type="entry name" value="Fer2"/>
    <property type="match status" value="1"/>
</dbReference>
<dbReference type="GO" id="GO:0016491">
    <property type="term" value="F:oxidoreductase activity"/>
    <property type="evidence" value="ECO:0007669"/>
    <property type="project" value="InterPro"/>
</dbReference>
<dbReference type="Gene3D" id="2.40.30.10">
    <property type="entry name" value="Translation factors"/>
    <property type="match status" value="1"/>
</dbReference>
<proteinExistence type="predicted"/>
<dbReference type="STRING" id="1427518.XSR1_370032"/>
<reference evidence="2" key="1">
    <citation type="submission" date="2013-11" db="EMBL/GenBank/DDBJ databases">
        <title>Draft genome sequence and annotation of the entomopathogenic bacteria, Xenorhabdus cabanillasi strain JM26 and Xenorhabdus szentirmai strain DSM 16338.</title>
        <authorList>
            <person name="Gualtieri M."/>
            <person name="Ogier J.C."/>
            <person name="Pages S."/>
            <person name="Givaudan A."/>
            <person name="Gaudriault S."/>
        </authorList>
    </citation>
    <scope>NUCLEOTIDE SEQUENCE [LARGE SCALE GENOMIC DNA]</scope>
    <source>
        <strain evidence="2">DSM 16338</strain>
    </source>
</reference>
<dbReference type="InterPro" id="IPR012675">
    <property type="entry name" value="Beta-grasp_dom_sf"/>
</dbReference>
<feature type="domain" description="FAD-binding FR-type" evidence="1">
    <location>
        <begin position="85"/>
        <end position="185"/>
    </location>
</feature>
<protein>
    <submittedName>
        <fullName evidence="2">Oxidoreductase FAD/NAD(P)-binding subunit</fullName>
    </submittedName>
</protein>
<comment type="caution">
    <text evidence="2">The sequence shown here is derived from an EMBL/GenBank/DDBJ whole genome shotgun (WGS) entry which is preliminary data.</text>
</comment>
<dbReference type="SUPFAM" id="SSF63380">
    <property type="entry name" value="Riboflavin synthase domain-like"/>
    <property type="match status" value="1"/>
</dbReference>
<dbReference type="Proteomes" id="UP000019202">
    <property type="component" value="Unassembled WGS sequence"/>
</dbReference>
<dbReference type="InterPro" id="IPR017938">
    <property type="entry name" value="Riboflavin_synthase-like_b-brl"/>
</dbReference>
<dbReference type="GO" id="GO:0051536">
    <property type="term" value="F:iron-sulfur cluster binding"/>
    <property type="evidence" value="ECO:0007669"/>
    <property type="project" value="InterPro"/>
</dbReference>
<evidence type="ECO:0000313" key="3">
    <source>
        <dbReference type="Proteomes" id="UP000019202"/>
    </source>
</evidence>
<dbReference type="PROSITE" id="PS51384">
    <property type="entry name" value="FAD_FR"/>
    <property type="match status" value="1"/>
</dbReference>
<evidence type="ECO:0000259" key="1">
    <source>
        <dbReference type="PROSITE" id="PS51384"/>
    </source>
</evidence>
<dbReference type="Gene3D" id="3.10.20.30">
    <property type="match status" value="1"/>
</dbReference>
<keyword evidence="3" id="KW-1185">Reference proteome</keyword>
<accession>W1IZA0</accession>
<dbReference type="SUPFAM" id="SSF54292">
    <property type="entry name" value="2Fe-2S ferredoxin-like"/>
    <property type="match status" value="1"/>
</dbReference>
<dbReference type="InterPro" id="IPR036010">
    <property type="entry name" value="2Fe-2S_ferredoxin-like_sf"/>
</dbReference>
<dbReference type="EMBL" id="CBXF010000096">
    <property type="protein sequence ID" value="CDL83817.1"/>
    <property type="molecule type" value="Genomic_DNA"/>
</dbReference>
<name>W1IZA0_9GAMM</name>
<sequence length="298" mass="32604">MNVMTKVSIRIGERIFTADCGQPLIDAIPDGEIVKGCLKGICRVCRCKLMSGSVSENGKQVALNSTFLPCISQAETDAEIKPAISDFQKAKIKSKTLLSDQVLEITLGVKRVFYNAKSVITLKHPEMPVSRSYSVVSLGKKAYDSLTFHVKLRSNGLFSRLFEALSVGDELDYTLLSPVLTEYTALIPNLNVVSGGSGMGAALTRALDLVEKYSIRQVDIYAINRAGISDYHLNCINIFRNLTGSDINITNIPFLTWTHEKFDIASHLAPNVLTVGVGSDLIISKLRNLPLCELESFG</sequence>
<evidence type="ECO:0000313" key="2">
    <source>
        <dbReference type="EMBL" id="CDL83817.1"/>
    </source>
</evidence>
<gene>
    <name evidence="2" type="ORF">XSR1_370032</name>
</gene>
<organism evidence="2 3">
    <name type="scientific">Xenorhabdus szentirmaii DSM 16338</name>
    <dbReference type="NCBI Taxonomy" id="1427518"/>
    <lineage>
        <taxon>Bacteria</taxon>
        <taxon>Pseudomonadati</taxon>
        <taxon>Pseudomonadota</taxon>
        <taxon>Gammaproteobacteria</taxon>
        <taxon>Enterobacterales</taxon>
        <taxon>Morganellaceae</taxon>
        <taxon>Xenorhabdus</taxon>
    </lineage>
</organism>
<dbReference type="InterPro" id="IPR001041">
    <property type="entry name" value="2Fe-2S_ferredoxin-type"/>
</dbReference>
<dbReference type="CDD" id="cd00207">
    <property type="entry name" value="fer2"/>
    <property type="match status" value="1"/>
</dbReference>
<dbReference type="AlphaFoldDB" id="W1IZA0"/>
<dbReference type="InterPro" id="IPR017927">
    <property type="entry name" value="FAD-bd_FR_type"/>
</dbReference>